<keyword evidence="7" id="KW-1185">Reference proteome</keyword>
<keyword evidence="4" id="KW-0067">ATP-binding</keyword>
<evidence type="ECO:0000256" key="2">
    <source>
        <dbReference type="ARBA" id="ARBA00022679"/>
    </source>
</evidence>
<dbReference type="InterPro" id="IPR004147">
    <property type="entry name" value="ABC1_dom"/>
</dbReference>
<dbReference type="PANTHER" id="PTHR43851:SF3">
    <property type="entry name" value="COENZYME Q8"/>
    <property type="match status" value="1"/>
</dbReference>
<dbReference type="CDD" id="cd13970">
    <property type="entry name" value="ABC1_ADCK3"/>
    <property type="match status" value="1"/>
</dbReference>
<sequence length="594" mass="65579">MSLTKKLYEAAVVANAAKEVLKGAGSILVSDVNQYREYSLLGRTVDGSGEMWSVAKSKSLEARLGDSNFRSPGNLQSVRSLHTSSTGAKTKRFYSTKSFPIEELDKKPASSGNGPGSVVRMAPVIVSQKNKPGSKVIGVKDAPEFEMTSSEVPSTRLARIFHYGSLAAGMGLGAAQQGLKHYASGGSSSSLSVKSLLLSPANIERMAKKFSKMRGAALKIGQMMSFQDSSILPQEIQQILLRVQNSAHYMPPGQLERVMSKDLGKNWRERLFVSFDDVPIAAASIGQVHNAVIEADNGEMTPVVVKVQYPGVVDSIDSDLNNLLMLLTASSILPAGLFLDKTIANARTELKWECDYIRESQNLIRFRDMIEHDSAFSVPKVYNHMCGEHVLTMERMNGTEIVKGDWDQQTNNWIATQIMKLCLMEIKTYKFMQTDPNWANFLYNPKVGKIELLDFGAARDFGDGFIDDYINVLRSSVKKDRDGVEYYSKKLGYLTGLESPAMTQAHIDSVMVLGEAFSPIDNGGSPFNFKDQTITDRVRGNVGVMLNERLTPPPEETYSLHRKLSGVFLLCARLGATVPCEDLFREIIGYEDKK</sequence>
<keyword evidence="2" id="KW-0808">Transferase</keyword>
<dbReference type="InterPro" id="IPR034646">
    <property type="entry name" value="ADCK3_dom"/>
</dbReference>
<name>A0A9P0QVM7_9ASCO</name>
<keyword evidence="6" id="KW-0418">Kinase</keyword>
<organism evidence="6 7">
    <name type="scientific">[Candida] railenensis</name>
    <dbReference type="NCBI Taxonomy" id="45579"/>
    <lineage>
        <taxon>Eukaryota</taxon>
        <taxon>Fungi</taxon>
        <taxon>Dikarya</taxon>
        <taxon>Ascomycota</taxon>
        <taxon>Saccharomycotina</taxon>
        <taxon>Pichiomycetes</taxon>
        <taxon>Debaryomycetaceae</taxon>
        <taxon>Kurtzmaniella</taxon>
    </lineage>
</organism>
<dbReference type="InterPro" id="IPR011009">
    <property type="entry name" value="Kinase-like_dom_sf"/>
</dbReference>
<comment type="caution">
    <text evidence="6">The sequence shown here is derived from an EMBL/GenBank/DDBJ whole genome shotgun (WGS) entry which is preliminary data.</text>
</comment>
<dbReference type="GO" id="GO:0006744">
    <property type="term" value="P:ubiquinone biosynthetic process"/>
    <property type="evidence" value="ECO:0007669"/>
    <property type="project" value="TreeGrafter"/>
</dbReference>
<dbReference type="InterPro" id="IPR051409">
    <property type="entry name" value="Atypical_kinase_ADCK"/>
</dbReference>
<feature type="domain" description="ABC1 atypical kinase-like" evidence="5">
    <location>
        <begin position="242"/>
        <end position="485"/>
    </location>
</feature>
<evidence type="ECO:0000259" key="5">
    <source>
        <dbReference type="Pfam" id="PF03109"/>
    </source>
</evidence>
<evidence type="ECO:0000256" key="4">
    <source>
        <dbReference type="ARBA" id="ARBA00022840"/>
    </source>
</evidence>
<reference evidence="6" key="1">
    <citation type="submission" date="2022-03" db="EMBL/GenBank/DDBJ databases">
        <authorList>
            <person name="Legras J.-L."/>
            <person name="Devillers H."/>
            <person name="Grondin C."/>
        </authorList>
    </citation>
    <scope>NUCLEOTIDE SEQUENCE</scope>
    <source>
        <strain evidence="6">CLIB 1423</strain>
    </source>
</reference>
<keyword evidence="3" id="KW-0547">Nucleotide-binding</keyword>
<evidence type="ECO:0000313" key="7">
    <source>
        <dbReference type="Proteomes" id="UP000837801"/>
    </source>
</evidence>
<evidence type="ECO:0000256" key="1">
    <source>
        <dbReference type="ARBA" id="ARBA00009670"/>
    </source>
</evidence>
<dbReference type="SUPFAM" id="SSF56112">
    <property type="entry name" value="Protein kinase-like (PK-like)"/>
    <property type="match status" value="1"/>
</dbReference>
<dbReference type="PANTHER" id="PTHR43851">
    <property type="match status" value="1"/>
</dbReference>
<protein>
    <submittedName>
        <fullName evidence="6">Atypical kinase Coq8p, mitochondrial</fullName>
    </submittedName>
</protein>
<dbReference type="GO" id="GO:0016301">
    <property type="term" value="F:kinase activity"/>
    <property type="evidence" value="ECO:0007669"/>
    <property type="project" value="UniProtKB-KW"/>
</dbReference>
<dbReference type="EMBL" id="CAKXYY010000031">
    <property type="protein sequence ID" value="CAH2355684.1"/>
    <property type="molecule type" value="Genomic_DNA"/>
</dbReference>
<dbReference type="GO" id="GO:0005524">
    <property type="term" value="F:ATP binding"/>
    <property type="evidence" value="ECO:0007669"/>
    <property type="project" value="UniProtKB-KW"/>
</dbReference>
<dbReference type="AlphaFoldDB" id="A0A9P0QVM7"/>
<accession>A0A9P0QVM7</accession>
<gene>
    <name evidence="6" type="ORF">CLIB1423_31S00496</name>
</gene>
<dbReference type="Pfam" id="PF03109">
    <property type="entry name" value="ABC1"/>
    <property type="match status" value="1"/>
</dbReference>
<evidence type="ECO:0000313" key="6">
    <source>
        <dbReference type="EMBL" id="CAH2355684.1"/>
    </source>
</evidence>
<dbReference type="OrthoDB" id="201153at2759"/>
<proteinExistence type="inferred from homology"/>
<comment type="similarity">
    <text evidence="1">Belongs to the protein kinase superfamily. ADCK protein kinase family.</text>
</comment>
<evidence type="ECO:0000256" key="3">
    <source>
        <dbReference type="ARBA" id="ARBA00022741"/>
    </source>
</evidence>
<dbReference type="Proteomes" id="UP000837801">
    <property type="component" value="Unassembled WGS sequence"/>
</dbReference>